<keyword evidence="2" id="KW-0479">Metal-binding</keyword>
<dbReference type="Gene3D" id="3.40.50.1010">
    <property type="entry name" value="5'-nuclease"/>
    <property type="match status" value="1"/>
</dbReference>
<gene>
    <name evidence="5" type="primary">nob1</name>
    <name evidence="5" type="ORF">MCBB_1511</name>
</gene>
<dbReference type="InterPro" id="IPR033411">
    <property type="entry name" value="Ribonuclease_PIN"/>
</dbReference>
<dbReference type="EMBL" id="LT607756">
    <property type="protein sequence ID" value="SCG86066.1"/>
    <property type="molecule type" value="Genomic_DNA"/>
</dbReference>
<dbReference type="InterPro" id="IPR039907">
    <property type="entry name" value="NOB1"/>
</dbReference>
<dbReference type="GO" id="GO:0004521">
    <property type="term" value="F:RNA endonuclease activity"/>
    <property type="evidence" value="ECO:0007669"/>
    <property type="project" value="TreeGrafter"/>
</dbReference>
<evidence type="ECO:0000313" key="5">
    <source>
        <dbReference type="EMBL" id="SCG86066.1"/>
    </source>
</evidence>
<keyword evidence="6" id="KW-1185">Reference proteome</keyword>
<evidence type="ECO:0000259" key="4">
    <source>
        <dbReference type="Pfam" id="PF17146"/>
    </source>
</evidence>
<dbReference type="GeneID" id="30412352"/>
<evidence type="ECO:0000256" key="2">
    <source>
        <dbReference type="ARBA" id="ARBA00022723"/>
    </source>
</evidence>
<keyword evidence="1" id="KW-0540">Nuclease</keyword>
<dbReference type="GO" id="GO:0046872">
    <property type="term" value="F:metal ion binding"/>
    <property type="evidence" value="ECO:0007669"/>
    <property type="project" value="UniProtKB-KW"/>
</dbReference>
<sequence>MKNKIFVLDASAIIGGFYSKKSANFTTPDVISEIKDLKSKILLQSAIEEGCIEIKDPDPAALKRLETVLNESGDILRLSEVDKDIVALAITLKNEGYDPTLVTDDYSMQNILKIIKMPYRSVLTKGIKDVIGWVKICKGCKKKYPPEYAMEECEICGSRIIRKRVKKP</sequence>
<dbReference type="GO" id="GO:0030688">
    <property type="term" value="C:preribosome, small subunit precursor"/>
    <property type="evidence" value="ECO:0007669"/>
    <property type="project" value="TreeGrafter"/>
</dbReference>
<dbReference type="Proteomes" id="UP000094707">
    <property type="component" value="Chromosome I"/>
</dbReference>
<dbReference type="PATRIC" id="fig|129848.4.peg.1540"/>
<dbReference type="PANTHER" id="PTHR12814">
    <property type="entry name" value="RNA-BINDING PROTEIN NOB1"/>
    <property type="match status" value="1"/>
</dbReference>
<proteinExistence type="predicted"/>
<dbReference type="RefSeq" id="WP_071907166.1">
    <property type="nucleotide sequence ID" value="NZ_LT607756.1"/>
</dbReference>
<dbReference type="AlphaFoldDB" id="A0A1D3L3B8"/>
<dbReference type="OrthoDB" id="27944at2157"/>
<dbReference type="GO" id="GO:0016787">
    <property type="term" value="F:hydrolase activity"/>
    <property type="evidence" value="ECO:0007669"/>
    <property type="project" value="UniProtKB-KW"/>
</dbReference>
<accession>A0A1D3L3B8</accession>
<dbReference type="CDD" id="cd09876">
    <property type="entry name" value="PIN_Nob1-like"/>
    <property type="match status" value="1"/>
</dbReference>
<organism evidence="5 6">
    <name type="scientific">Methanobacterium congolense</name>
    <dbReference type="NCBI Taxonomy" id="118062"/>
    <lineage>
        <taxon>Archaea</taxon>
        <taxon>Methanobacteriati</taxon>
        <taxon>Methanobacteriota</taxon>
        <taxon>Methanomada group</taxon>
        <taxon>Methanobacteria</taxon>
        <taxon>Methanobacteriales</taxon>
        <taxon>Methanobacteriaceae</taxon>
        <taxon>Methanobacterium</taxon>
    </lineage>
</organism>
<dbReference type="PANTHER" id="PTHR12814:SF2">
    <property type="entry name" value="RNA-BINDING PROTEIN NOB1"/>
    <property type="match status" value="1"/>
</dbReference>
<protein>
    <submittedName>
        <fullName evidence="5">Endoribonuclease Nob1</fullName>
        <ecNumber evidence="5">3.1.-.-</ecNumber>
    </submittedName>
</protein>
<name>A0A1D3L3B8_9EURY</name>
<keyword evidence="3 5" id="KW-0378">Hydrolase</keyword>
<evidence type="ECO:0000256" key="3">
    <source>
        <dbReference type="ARBA" id="ARBA00022801"/>
    </source>
</evidence>
<evidence type="ECO:0000256" key="1">
    <source>
        <dbReference type="ARBA" id="ARBA00022722"/>
    </source>
</evidence>
<dbReference type="EC" id="3.1.-.-" evidence="5"/>
<dbReference type="STRING" id="118062.MCBB_1511"/>
<reference evidence="5 6" key="1">
    <citation type="submission" date="2016-08" db="EMBL/GenBank/DDBJ databases">
        <authorList>
            <person name="Seilhamer J.J."/>
        </authorList>
    </citation>
    <scope>NUCLEOTIDE SEQUENCE [LARGE SCALE GENOMIC DNA]</scope>
    <source>
        <strain evidence="5">Buetzberg</strain>
    </source>
</reference>
<evidence type="ECO:0000313" key="6">
    <source>
        <dbReference type="Proteomes" id="UP000094707"/>
    </source>
</evidence>
<dbReference type="NCBIfam" id="NF009145">
    <property type="entry name" value="PRK12496.1-2"/>
    <property type="match status" value="1"/>
</dbReference>
<dbReference type="GO" id="GO:0030490">
    <property type="term" value="P:maturation of SSU-rRNA"/>
    <property type="evidence" value="ECO:0007669"/>
    <property type="project" value="TreeGrafter"/>
</dbReference>
<feature type="domain" description="Ribonuclease PIN" evidence="4">
    <location>
        <begin position="7"/>
        <end position="92"/>
    </location>
</feature>
<dbReference type="KEGG" id="mcub:MCBB_1511"/>
<dbReference type="Pfam" id="PF17146">
    <property type="entry name" value="PIN_6"/>
    <property type="match status" value="1"/>
</dbReference>